<feature type="compositionally biased region" description="Low complexity" evidence="2">
    <location>
        <begin position="1072"/>
        <end position="1090"/>
    </location>
</feature>
<feature type="compositionally biased region" description="Polar residues" evidence="2">
    <location>
        <begin position="45"/>
        <end position="75"/>
    </location>
</feature>
<feature type="region of interest" description="Disordered" evidence="2">
    <location>
        <begin position="801"/>
        <end position="828"/>
    </location>
</feature>
<name>A0A078A3K2_STYLE</name>
<feature type="region of interest" description="Disordered" evidence="2">
    <location>
        <begin position="722"/>
        <end position="752"/>
    </location>
</feature>
<keyword evidence="1" id="KW-0175">Coiled coil</keyword>
<organism evidence="3 4">
    <name type="scientific">Stylonychia lemnae</name>
    <name type="common">Ciliate</name>
    <dbReference type="NCBI Taxonomy" id="5949"/>
    <lineage>
        <taxon>Eukaryota</taxon>
        <taxon>Sar</taxon>
        <taxon>Alveolata</taxon>
        <taxon>Ciliophora</taxon>
        <taxon>Intramacronucleata</taxon>
        <taxon>Spirotrichea</taxon>
        <taxon>Stichotrichia</taxon>
        <taxon>Sporadotrichida</taxon>
        <taxon>Oxytrichidae</taxon>
        <taxon>Stylonychinae</taxon>
        <taxon>Stylonychia</taxon>
    </lineage>
</organism>
<feature type="compositionally biased region" description="Low complexity" evidence="2">
    <location>
        <begin position="893"/>
        <end position="903"/>
    </location>
</feature>
<feature type="compositionally biased region" description="Polar residues" evidence="2">
    <location>
        <begin position="1046"/>
        <end position="1059"/>
    </location>
</feature>
<evidence type="ECO:0000256" key="2">
    <source>
        <dbReference type="SAM" id="MobiDB-lite"/>
    </source>
</evidence>
<feature type="compositionally biased region" description="Low complexity" evidence="2">
    <location>
        <begin position="252"/>
        <end position="273"/>
    </location>
</feature>
<reference evidence="3 4" key="1">
    <citation type="submission" date="2014-06" db="EMBL/GenBank/DDBJ databases">
        <authorList>
            <person name="Swart Estienne"/>
        </authorList>
    </citation>
    <scope>NUCLEOTIDE SEQUENCE [LARGE SCALE GENOMIC DNA]</scope>
    <source>
        <strain evidence="3 4">130c</strain>
    </source>
</reference>
<accession>A0A078A3K2</accession>
<proteinExistence type="predicted"/>
<evidence type="ECO:0000313" key="3">
    <source>
        <dbReference type="EMBL" id="CDW76387.1"/>
    </source>
</evidence>
<dbReference type="InParanoid" id="A0A078A3K2"/>
<feature type="region of interest" description="Disordered" evidence="2">
    <location>
        <begin position="870"/>
        <end position="1096"/>
    </location>
</feature>
<feature type="compositionally biased region" description="Polar residues" evidence="2">
    <location>
        <begin position="13"/>
        <end position="26"/>
    </location>
</feature>
<feature type="compositionally biased region" description="Low complexity" evidence="2">
    <location>
        <begin position="219"/>
        <end position="234"/>
    </location>
</feature>
<evidence type="ECO:0000313" key="4">
    <source>
        <dbReference type="Proteomes" id="UP000039865"/>
    </source>
</evidence>
<dbReference type="EMBL" id="CCKQ01005227">
    <property type="protein sequence ID" value="CDW76387.1"/>
    <property type="molecule type" value="Genomic_DNA"/>
</dbReference>
<feature type="compositionally biased region" description="Low complexity" evidence="2">
    <location>
        <begin position="999"/>
        <end position="1034"/>
    </location>
</feature>
<feature type="compositionally biased region" description="Low complexity" evidence="2">
    <location>
        <begin position="807"/>
        <end position="818"/>
    </location>
</feature>
<gene>
    <name evidence="3" type="primary">Contig13408.g14317</name>
    <name evidence="3" type="ORF">STYLEM_5387</name>
</gene>
<keyword evidence="4" id="KW-1185">Reference proteome</keyword>
<protein>
    <submittedName>
        <fullName evidence="3">Uncharacterized protein</fullName>
    </submittedName>
</protein>
<feature type="compositionally biased region" description="Polar residues" evidence="2">
    <location>
        <begin position="870"/>
        <end position="892"/>
    </location>
</feature>
<feature type="compositionally biased region" description="Polar residues" evidence="2">
    <location>
        <begin position="985"/>
        <end position="998"/>
    </location>
</feature>
<feature type="region of interest" description="Disordered" evidence="2">
    <location>
        <begin position="39"/>
        <end position="75"/>
    </location>
</feature>
<dbReference type="Proteomes" id="UP000039865">
    <property type="component" value="Unassembled WGS sequence"/>
</dbReference>
<evidence type="ECO:0000256" key="1">
    <source>
        <dbReference type="SAM" id="Coils"/>
    </source>
</evidence>
<feature type="coiled-coil region" evidence="1">
    <location>
        <begin position="599"/>
        <end position="633"/>
    </location>
</feature>
<dbReference type="AlphaFoldDB" id="A0A078A3K2"/>
<feature type="compositionally biased region" description="Low complexity" evidence="2">
    <location>
        <begin position="964"/>
        <end position="981"/>
    </location>
</feature>
<feature type="compositionally biased region" description="Polar residues" evidence="2">
    <location>
        <begin position="904"/>
        <end position="925"/>
    </location>
</feature>
<feature type="region of interest" description="Disordered" evidence="2">
    <location>
        <begin position="219"/>
        <end position="281"/>
    </location>
</feature>
<feature type="compositionally biased region" description="Low complexity" evidence="2">
    <location>
        <begin position="926"/>
        <end position="951"/>
    </location>
</feature>
<feature type="region of interest" description="Disordered" evidence="2">
    <location>
        <begin position="13"/>
        <end position="32"/>
    </location>
</feature>
<sequence length="1128" mass="125637">MSNPSSRFIANQLERNPNYQNESRANPANVRLHDNNHRLGRLNRTPYSCSQSSFNTSNQNKQQNNRDASSQDSRQGTSFYEMIKSTVFGLFQKSSQTQSQQSQIPSESQTLKLARASNLQDPDAQDDDDNLSAIELEQYDQIYDLQWDQRHKDNRQKGNFSFQQTPMSGNSVVQSKRDKAVNHNINEKAIIQSHLQPRIKNQDSNFHSVNQNYQYPRVNQQQQHTQNQVMSSQQSAKSQLQMSDKKKPQDVQMLTQQMSQQSLNNQSSMLGSSINSQGPSNSQTLSMWSKYNINAYKNCPIIMNSTKKNTLKCIKLIALKVPKKLITSDNRQDLIMKIPRDQNYLVFNPKVKKLSRPPLNFVHGPIGTIYDDFELQSMNHYLADNLLKNQIAQRRKRSYDNTTNETGSIVEMPSNYHNPRMQRAKLDDSGDHLMQSQTIKYQDAASKDIQIKKVSRFMNQKEMNRFEKEYQNISKIQDDMKREIAIKDLYCSFSQIIDKKLKEQEKDKNKKYLTNQAKSGYNDGVKPSEIYDIQQRIADQQKQEMKSFVQECLKQFENKIISEYKKDIQEVKESQFQSQQSMKEELHSSQQNLCAPEYLDQIKEMIKQSQKNIEELLIQNKDVSQQISKMNSNEKLSDRSYSLKELCSDSPSKKDIVKFNADIKAQQSVSTDNKNTTSFQFKPLSSTNVKTLEIQHKPLNESSPSFGDKSDNTIKNQDSFVSENISSNDPSSPKENAQTKPPNISTDTNQQDVQPKFQFKINVVPSTNNVTSNQASANVKANESGQNQAVISTTSSNPFLKNQVSSNTTNTTTTTTTTANPFLQPKAASNPFLSGAGSATPAVVTTPGFSSNTNNSTGAAIQSQFKSPFAANNSQTPQNNFNSQTQSSTPAQNNPFVQNNNSNTSSGANFQSSSGGMNNPFNQNKSGASNNFTMNNNSSSGSGNNFQTSFNTNPFANKQGSGGSNQPSNSFQSNSNGNNPFAANKPTTQPFNNATNFQSASNGSNPFASNSGGSNNFNINPNNNNNIQRSSFNAGGSGSGAGGSNPFISNNQNQKPNNPFSSNTPGGGNFNSGGNPFNSGNSNFSQNNNSGGAGSFALGKKVTGNNKSNDADDDLFADRKIFKAKRNY</sequence>